<accession>A0ABQ6VG08</accession>
<dbReference type="PANTHER" id="PTHR32057">
    <property type="entry name" value="PROTEIN ADENYLYLTRANSFERASE SELO, MITOCHONDRIAL"/>
    <property type="match status" value="1"/>
</dbReference>
<comment type="similarity">
    <text evidence="2">Belongs to the SELO family.</text>
</comment>
<organism evidence="9 10">
    <name type="scientific">Corynebacterium zhongnanshanii</name>
    <dbReference type="NCBI Taxonomy" id="2768834"/>
    <lineage>
        <taxon>Bacteria</taxon>
        <taxon>Bacillati</taxon>
        <taxon>Actinomycetota</taxon>
        <taxon>Actinomycetes</taxon>
        <taxon>Mycobacteriales</taxon>
        <taxon>Corynebacteriaceae</taxon>
        <taxon>Corynebacterium</taxon>
    </lineage>
</organism>
<evidence type="ECO:0000313" key="10">
    <source>
        <dbReference type="Proteomes" id="UP000436181"/>
    </source>
</evidence>
<comment type="caution">
    <text evidence="9">The sequence shown here is derived from an EMBL/GenBank/DDBJ whole genome shotgun (WGS) entry which is preliminary data.</text>
</comment>
<proteinExistence type="inferred from homology"/>
<dbReference type="SUPFAM" id="SSF56112">
    <property type="entry name" value="Protein kinase-like (PK-like)"/>
    <property type="match status" value="1"/>
</dbReference>
<name>A0ABQ6VG08_9CORY</name>
<reference evidence="9 10" key="1">
    <citation type="submission" date="2019-10" db="EMBL/GenBank/DDBJ databases">
        <title>Corynebacterium sp novel species isolated from the respiratory tract of Marmot.</title>
        <authorList>
            <person name="Zhang G."/>
        </authorList>
    </citation>
    <scope>NUCLEOTIDE SEQUENCE [LARGE SCALE GENOMIC DNA]</scope>
    <source>
        <strain evidence="9 10">336</strain>
    </source>
</reference>
<dbReference type="PANTHER" id="PTHR32057:SF14">
    <property type="entry name" value="PROTEIN ADENYLYLTRANSFERASE SELO, MITOCHONDRIAL"/>
    <property type="match status" value="1"/>
</dbReference>
<dbReference type="RefSeq" id="WP_151844080.1">
    <property type="nucleotide sequence ID" value="NZ_WBZJ01000001.1"/>
</dbReference>
<dbReference type="Proteomes" id="UP000436181">
    <property type="component" value="Unassembled WGS sequence"/>
</dbReference>
<evidence type="ECO:0000256" key="5">
    <source>
        <dbReference type="ARBA" id="ARBA00022723"/>
    </source>
</evidence>
<dbReference type="Pfam" id="PF02696">
    <property type="entry name" value="SelO"/>
    <property type="match status" value="1"/>
</dbReference>
<dbReference type="EMBL" id="WBZJ01000001">
    <property type="protein sequence ID" value="KAB3523352.1"/>
    <property type="molecule type" value="Genomic_DNA"/>
</dbReference>
<gene>
    <name evidence="9" type="ORF">F8377_04245</name>
</gene>
<evidence type="ECO:0000256" key="7">
    <source>
        <dbReference type="ARBA" id="ARBA00022840"/>
    </source>
</evidence>
<evidence type="ECO:0000256" key="6">
    <source>
        <dbReference type="ARBA" id="ARBA00022741"/>
    </source>
</evidence>
<evidence type="ECO:0000256" key="4">
    <source>
        <dbReference type="ARBA" id="ARBA00022695"/>
    </source>
</evidence>
<keyword evidence="10" id="KW-1185">Reference proteome</keyword>
<keyword evidence="3" id="KW-0808">Transferase</keyword>
<evidence type="ECO:0000313" key="9">
    <source>
        <dbReference type="EMBL" id="KAB3523352.1"/>
    </source>
</evidence>
<keyword evidence="4" id="KW-0548">Nucleotidyltransferase</keyword>
<evidence type="ECO:0000256" key="8">
    <source>
        <dbReference type="ARBA" id="ARBA00022842"/>
    </source>
</evidence>
<evidence type="ECO:0000256" key="1">
    <source>
        <dbReference type="ARBA" id="ARBA00001946"/>
    </source>
</evidence>
<keyword evidence="7" id="KW-0067">ATP-binding</keyword>
<keyword evidence="5" id="KW-0479">Metal-binding</keyword>
<comment type="cofactor">
    <cofactor evidence="1">
        <name>Mg(2+)</name>
        <dbReference type="ChEBI" id="CHEBI:18420"/>
    </cofactor>
</comment>
<dbReference type="InterPro" id="IPR003846">
    <property type="entry name" value="SelO"/>
</dbReference>
<keyword evidence="6" id="KW-0547">Nucleotide-binding</keyword>
<evidence type="ECO:0000256" key="3">
    <source>
        <dbReference type="ARBA" id="ARBA00022679"/>
    </source>
</evidence>
<evidence type="ECO:0008006" key="11">
    <source>
        <dbReference type="Google" id="ProtNLM"/>
    </source>
</evidence>
<protein>
    <recommendedName>
        <fullName evidence="11">Protein adenylyltransferase SelO</fullName>
    </recommendedName>
</protein>
<sequence length="386" mass="42266">MQLTHDFAQHFPELCRPTVGEEFPEARMLIRNDALAAELGCPGIDVEDLLGKEGFTMAYSGHQFGQFSPILGDGRSMLLGELGGYDLHLKGSGRTPFTQLGADGRLPLIPALREYVISEFLHTMGVPTTRVLAVIATGERLTTPRGTAGLPFPPGAVLVRVARHHIRIGTFQCAAMFNPELVQRLESYAAQRSGITGPLFPAVVERQATLVAQWMRLGFVHGALNTDNVHIAGDAIDFGPCGFMDAYDPEACFSSVDTGKRYAFNKQPAITQWNLARLAEALTVEDAEEHLRRFPDLYSHAYDREMTDALGPRWEEVLEECGDYPTALGHVVPRNHALQDALNRAEAGDMEAFNDIVEDLRDPYAQGKKSGITSPGDTGFTSYCGT</sequence>
<dbReference type="InterPro" id="IPR011009">
    <property type="entry name" value="Kinase-like_dom_sf"/>
</dbReference>
<keyword evidence="8" id="KW-0460">Magnesium</keyword>
<evidence type="ECO:0000256" key="2">
    <source>
        <dbReference type="ARBA" id="ARBA00009747"/>
    </source>
</evidence>